<feature type="compositionally biased region" description="Polar residues" evidence="1">
    <location>
        <begin position="1"/>
        <end position="12"/>
    </location>
</feature>
<dbReference type="Pfam" id="PF10263">
    <property type="entry name" value="SprT-like"/>
    <property type="match status" value="1"/>
</dbReference>
<feature type="region of interest" description="Disordered" evidence="1">
    <location>
        <begin position="397"/>
        <end position="443"/>
    </location>
</feature>
<dbReference type="AlphaFoldDB" id="A0A1V6TF01"/>
<evidence type="ECO:0000313" key="3">
    <source>
        <dbReference type="EMBL" id="OQE24634.1"/>
    </source>
</evidence>
<gene>
    <name evidence="3" type="ORF">PENSTE_c007G06648</name>
</gene>
<feature type="region of interest" description="Disordered" evidence="1">
    <location>
        <begin position="318"/>
        <end position="364"/>
    </location>
</feature>
<dbReference type="EMBL" id="MLKD01000007">
    <property type="protein sequence ID" value="OQE24634.1"/>
    <property type="molecule type" value="Genomic_DNA"/>
</dbReference>
<feature type="compositionally biased region" description="Basic and acidic residues" evidence="1">
    <location>
        <begin position="33"/>
        <end position="47"/>
    </location>
</feature>
<reference evidence="4" key="1">
    <citation type="journal article" date="2017" name="Nat. Microbiol.">
        <title>Global analysis of biosynthetic gene clusters reveals vast potential of secondary metabolite production in Penicillium species.</title>
        <authorList>
            <person name="Nielsen J.C."/>
            <person name="Grijseels S."/>
            <person name="Prigent S."/>
            <person name="Ji B."/>
            <person name="Dainat J."/>
            <person name="Nielsen K.F."/>
            <person name="Frisvad J.C."/>
            <person name="Workman M."/>
            <person name="Nielsen J."/>
        </authorList>
    </citation>
    <scope>NUCLEOTIDE SEQUENCE [LARGE SCALE GENOMIC DNA]</scope>
    <source>
        <strain evidence="4">IBT 24891</strain>
    </source>
</reference>
<evidence type="ECO:0000313" key="4">
    <source>
        <dbReference type="Proteomes" id="UP000191285"/>
    </source>
</evidence>
<accession>A0A1V6TF01</accession>
<feature type="region of interest" description="Disordered" evidence="1">
    <location>
        <begin position="1"/>
        <end position="251"/>
    </location>
</feature>
<evidence type="ECO:0000259" key="2">
    <source>
        <dbReference type="SMART" id="SM00731"/>
    </source>
</evidence>
<dbReference type="GO" id="GO:0005634">
    <property type="term" value="C:nucleus"/>
    <property type="evidence" value="ECO:0007669"/>
    <property type="project" value="TreeGrafter"/>
</dbReference>
<feature type="compositionally biased region" description="Basic residues" evidence="1">
    <location>
        <begin position="343"/>
        <end position="353"/>
    </location>
</feature>
<proteinExistence type="predicted"/>
<feature type="compositionally biased region" description="Basic and acidic residues" evidence="1">
    <location>
        <begin position="16"/>
        <end position="26"/>
    </location>
</feature>
<feature type="compositionally biased region" description="Polar residues" evidence="1">
    <location>
        <begin position="331"/>
        <end position="342"/>
    </location>
</feature>
<feature type="compositionally biased region" description="Polar residues" evidence="1">
    <location>
        <begin position="154"/>
        <end position="164"/>
    </location>
</feature>
<feature type="compositionally biased region" description="Low complexity" evidence="1">
    <location>
        <begin position="103"/>
        <end position="121"/>
    </location>
</feature>
<organism evidence="3 4">
    <name type="scientific">Penicillium steckii</name>
    <dbReference type="NCBI Taxonomy" id="303698"/>
    <lineage>
        <taxon>Eukaryota</taxon>
        <taxon>Fungi</taxon>
        <taxon>Dikarya</taxon>
        <taxon>Ascomycota</taxon>
        <taxon>Pezizomycotina</taxon>
        <taxon>Eurotiomycetes</taxon>
        <taxon>Eurotiomycetidae</taxon>
        <taxon>Eurotiales</taxon>
        <taxon>Aspergillaceae</taxon>
        <taxon>Penicillium</taxon>
    </lineage>
</organism>
<comment type="caution">
    <text evidence="3">The sequence shown here is derived from an EMBL/GenBank/DDBJ whole genome shotgun (WGS) entry which is preliminary data.</text>
</comment>
<dbReference type="GO" id="GO:0006950">
    <property type="term" value="P:response to stress"/>
    <property type="evidence" value="ECO:0007669"/>
    <property type="project" value="UniProtKB-ARBA"/>
</dbReference>
<evidence type="ECO:0000256" key="1">
    <source>
        <dbReference type="SAM" id="MobiDB-lite"/>
    </source>
</evidence>
<name>A0A1V6TF01_9EURO</name>
<protein>
    <recommendedName>
        <fullName evidence="2">SprT-like domain-containing protein</fullName>
    </recommendedName>
</protein>
<keyword evidence="4" id="KW-1185">Reference proteome</keyword>
<dbReference type="OrthoDB" id="20772at2759"/>
<dbReference type="Pfam" id="PF17283">
    <property type="entry name" value="Zn_ribbon_SprT"/>
    <property type="match status" value="1"/>
</dbReference>
<dbReference type="InterPro" id="IPR035240">
    <property type="entry name" value="SprT_Zn_ribbon"/>
</dbReference>
<dbReference type="PANTHER" id="PTHR23099:SF0">
    <property type="entry name" value="GERM CELL NUCLEAR ACIDIC PROTEIN"/>
    <property type="match status" value="1"/>
</dbReference>
<dbReference type="PANTHER" id="PTHR23099">
    <property type="entry name" value="TRANSCRIPTIONAL REGULATOR"/>
    <property type="match status" value="1"/>
</dbReference>
<dbReference type="STRING" id="303698.A0A1V6TF01"/>
<dbReference type="SMART" id="SM00731">
    <property type="entry name" value="SprT"/>
    <property type="match status" value="1"/>
</dbReference>
<feature type="compositionally biased region" description="Basic residues" evidence="1">
    <location>
        <begin position="230"/>
        <end position="242"/>
    </location>
</feature>
<sequence length="673" mass="75461">MARLNTTASVANPTLLERKTSTDRKKQSTHSPSKRDPPAILSRKDSTTRPNSLSQGAKIGSGLAFDIFPDGDGISDNELLNNSIITPSGSPSKQKKKRTLKTSQSNSLLLPLQQRPRQRPSVKVEQDDYDKENDITGDATEPYTPERSPIPHRSPTTQTATHATVRNREPPSPLSRKDHKDQDEDSCGDNGFDSLDEFVVSDNDEPSYHETSDSETEIEKPPTPVQPPKSGRKRLMRGRKPRVGSIVNSGKNIPSEFAFDLEPKVPETIKSPTKSRHSTKRLSHDHIDLSTQFKTLEIDDDNGPVSQLETDLAQSIIETNPSPTDMYRVSKGSQTPPSTPSRNKLRSPTKQRNRIPPTPHRESVDAFWSQEETINWIDQHSPQKDLESRRSVIDLLKEFDDSETENTSRDSTSTEPELIPTASEKKPKTPSKTALKKAETEKNKAAKARRLSFNNKKAIFAQNFLTVLDDVVAEGKVRQNASSTGGVKITWSKTLQKTAGRAQWRGERIRDKEGRLLTIKHHASIELAERIIDDEYRLINTLAHEYCHLANYMVSNVHDQPHGASFKQWGLKCSEALKDHPDFGGKINVTTKHTYKIDYKYVWSCVGCSQTYGRHSKSIDTTRSRCGDRSCNGRLEQIKPKPRNVSPKKNGTLPTAQRKVMDDVSRELGGFTL</sequence>
<feature type="compositionally biased region" description="Polar residues" evidence="1">
    <location>
        <begin position="78"/>
        <end position="92"/>
    </location>
</feature>
<feature type="compositionally biased region" description="Basic and acidic residues" evidence="1">
    <location>
        <begin position="206"/>
        <end position="220"/>
    </location>
</feature>
<dbReference type="Proteomes" id="UP000191285">
    <property type="component" value="Unassembled WGS sequence"/>
</dbReference>
<dbReference type="InterPro" id="IPR006640">
    <property type="entry name" value="SprT-like_domain"/>
</dbReference>
<feature type="domain" description="SprT-like" evidence="2">
    <location>
        <begin position="466"/>
        <end position="638"/>
    </location>
</feature>